<feature type="region of interest" description="Disordered" evidence="9">
    <location>
        <begin position="93"/>
        <end position="126"/>
    </location>
</feature>
<keyword evidence="3" id="KW-0489">Methyltransferase</keyword>
<dbReference type="Gene3D" id="3.40.50.150">
    <property type="entry name" value="Vaccinia Virus protein VP39"/>
    <property type="match status" value="1"/>
</dbReference>
<evidence type="ECO:0000256" key="4">
    <source>
        <dbReference type="ARBA" id="ARBA00022679"/>
    </source>
</evidence>
<dbReference type="NCBIfam" id="TIGR00406">
    <property type="entry name" value="prmA"/>
    <property type="match status" value="1"/>
</dbReference>
<dbReference type="STRING" id="1157962.A0A250XAW4"/>
<evidence type="ECO:0000256" key="9">
    <source>
        <dbReference type="SAM" id="MobiDB-lite"/>
    </source>
</evidence>
<evidence type="ECO:0000256" key="6">
    <source>
        <dbReference type="ARBA" id="ARBA00037932"/>
    </source>
</evidence>
<evidence type="ECO:0000256" key="1">
    <source>
        <dbReference type="ARBA" id="ARBA00009741"/>
    </source>
</evidence>
<protein>
    <recommendedName>
        <fullName evidence="8">ETFB lysine methyltransferase</fullName>
    </recommendedName>
    <alternativeName>
        <fullName evidence="7">Protein N-lysine methyltransferase METTL20</fullName>
    </alternativeName>
</protein>
<evidence type="ECO:0000256" key="3">
    <source>
        <dbReference type="ARBA" id="ARBA00022603"/>
    </source>
</evidence>
<evidence type="ECO:0000256" key="7">
    <source>
        <dbReference type="ARBA" id="ARBA00041867"/>
    </source>
</evidence>
<evidence type="ECO:0000256" key="5">
    <source>
        <dbReference type="ARBA" id="ARBA00022691"/>
    </source>
</evidence>
<organism evidence="10 11">
    <name type="scientific">Chlamydomonas eustigma</name>
    <dbReference type="NCBI Taxonomy" id="1157962"/>
    <lineage>
        <taxon>Eukaryota</taxon>
        <taxon>Viridiplantae</taxon>
        <taxon>Chlorophyta</taxon>
        <taxon>core chlorophytes</taxon>
        <taxon>Chlorophyceae</taxon>
        <taxon>CS clade</taxon>
        <taxon>Chlamydomonadales</taxon>
        <taxon>Chlamydomonadaceae</taxon>
        <taxon>Chlamydomonas</taxon>
    </lineage>
</organism>
<dbReference type="CDD" id="cd02440">
    <property type="entry name" value="AdoMet_MTases"/>
    <property type="match status" value="1"/>
</dbReference>
<evidence type="ECO:0000256" key="2">
    <source>
        <dbReference type="ARBA" id="ARBA00022490"/>
    </source>
</evidence>
<evidence type="ECO:0000313" key="11">
    <source>
        <dbReference type="Proteomes" id="UP000232323"/>
    </source>
</evidence>
<dbReference type="AlphaFoldDB" id="A0A250XAW4"/>
<reference evidence="10 11" key="1">
    <citation type="submission" date="2017-08" db="EMBL/GenBank/DDBJ databases">
        <title>Acidophilic green algal genome provides insights into adaptation to an acidic environment.</title>
        <authorList>
            <person name="Hirooka S."/>
            <person name="Hirose Y."/>
            <person name="Kanesaki Y."/>
            <person name="Higuchi S."/>
            <person name="Fujiwara T."/>
            <person name="Onuma R."/>
            <person name="Era A."/>
            <person name="Ohbayashi R."/>
            <person name="Uzuka A."/>
            <person name="Nozaki H."/>
            <person name="Yoshikawa H."/>
            <person name="Miyagishima S.Y."/>
        </authorList>
    </citation>
    <scope>NUCLEOTIDE SEQUENCE [LARGE SCALE GENOMIC DNA]</scope>
    <source>
        <strain evidence="10 11">NIES-2499</strain>
    </source>
</reference>
<dbReference type="Proteomes" id="UP000232323">
    <property type="component" value="Unassembled WGS sequence"/>
</dbReference>
<keyword evidence="2" id="KW-0963">Cytoplasm</keyword>
<dbReference type="InterPro" id="IPR050078">
    <property type="entry name" value="Ribosomal_L11_MeTrfase_PrmA"/>
</dbReference>
<sequence>MIHRLFYIRNCVRFPRGQTQKSYTHHTQVIHCKNNVLNFRQKFSGLYLVACSHGLDDLAVAKRVQLRSTLTTPSTLALAEAVKTFNATVHESAHPEAADRSLSHHTASTSTTSTHSSPHPIPSSKLSAELVPEPVTSGSTGSLEGPTCLRCTLRGLNGDVADALSDILLGMVAEEGSAWGVQSVVVSENRTAGRPEQEIFFDGNGSCELWDVCDVEVHLALEADPRKVMEAVSEQLLAEGFDLNTMTTTSASLLPSGSRVTAGNEQFEILSSDAPGRSSSLLLYNVEEVANEAWVEQIKASYIPIKISPTLYIVPEWSTPEDPTAVNIILQPGVAFGTGEHPTTRLCLLALEHLDLKGTIVMDYGAGSGVLALAALHLGATAAVGVDTDSLAVRAARRNAQLNGVEENLAVLLCGPSLEDSEPLEEAGFPASATTAFDVVVANILRGPLVELQPRLTAYCKSPGGIILLSGILTEQVPEVLAAYKSEFSSFQISSDGSWASIQARRS</sequence>
<evidence type="ECO:0000313" key="10">
    <source>
        <dbReference type="EMBL" id="GAX80217.1"/>
    </source>
</evidence>
<comment type="similarity">
    <text evidence="6">Belongs to the methyltransferase superfamily. ETFBKMT family.</text>
</comment>
<dbReference type="PANTHER" id="PTHR43648">
    <property type="entry name" value="ELECTRON TRANSFER FLAVOPROTEIN BETA SUBUNIT LYSINE METHYLTRANSFERASE"/>
    <property type="match status" value="1"/>
</dbReference>
<dbReference type="InterPro" id="IPR004498">
    <property type="entry name" value="Ribosomal_PrmA_MeTrfase"/>
</dbReference>
<keyword evidence="5" id="KW-0949">S-adenosyl-L-methionine</keyword>
<dbReference type="SUPFAM" id="SSF53335">
    <property type="entry name" value="S-adenosyl-L-methionine-dependent methyltransferases"/>
    <property type="match status" value="1"/>
</dbReference>
<comment type="caution">
    <text evidence="10">The sequence shown here is derived from an EMBL/GenBank/DDBJ whole genome shotgun (WGS) entry which is preliminary data.</text>
</comment>
<dbReference type="OrthoDB" id="419617at2759"/>
<dbReference type="GO" id="GO:0016279">
    <property type="term" value="F:protein-lysine N-methyltransferase activity"/>
    <property type="evidence" value="ECO:0007669"/>
    <property type="project" value="TreeGrafter"/>
</dbReference>
<feature type="compositionally biased region" description="Basic and acidic residues" evidence="9">
    <location>
        <begin position="93"/>
        <end position="102"/>
    </location>
</feature>
<keyword evidence="4" id="KW-0808">Transferase</keyword>
<dbReference type="Pfam" id="PF06325">
    <property type="entry name" value="PrmA"/>
    <property type="match status" value="1"/>
</dbReference>
<dbReference type="PANTHER" id="PTHR43648:SF1">
    <property type="entry name" value="ELECTRON TRANSFER FLAVOPROTEIN BETA SUBUNIT LYSINE METHYLTRANSFERASE"/>
    <property type="match status" value="1"/>
</dbReference>
<dbReference type="EMBL" id="BEGY01000050">
    <property type="protein sequence ID" value="GAX80217.1"/>
    <property type="molecule type" value="Genomic_DNA"/>
</dbReference>
<comment type="similarity">
    <text evidence="1">Belongs to the methyltransferase superfamily. PrmA family.</text>
</comment>
<accession>A0A250XAW4</accession>
<feature type="compositionally biased region" description="Low complexity" evidence="9">
    <location>
        <begin position="104"/>
        <end position="124"/>
    </location>
</feature>
<proteinExistence type="inferred from homology"/>
<dbReference type="HAMAP" id="MF_00735">
    <property type="entry name" value="Methyltr_PrmA"/>
    <property type="match status" value="1"/>
</dbReference>
<name>A0A250XAW4_9CHLO</name>
<evidence type="ECO:0000256" key="8">
    <source>
        <dbReference type="ARBA" id="ARBA00042266"/>
    </source>
</evidence>
<gene>
    <name evidence="10" type="ORF">CEUSTIGMA_g7655.t1</name>
</gene>
<dbReference type="InterPro" id="IPR029063">
    <property type="entry name" value="SAM-dependent_MTases_sf"/>
</dbReference>
<dbReference type="GO" id="GO:0032259">
    <property type="term" value="P:methylation"/>
    <property type="evidence" value="ECO:0007669"/>
    <property type="project" value="UniProtKB-KW"/>
</dbReference>
<keyword evidence="11" id="KW-1185">Reference proteome</keyword>